<dbReference type="GO" id="GO:0003924">
    <property type="term" value="F:GTPase activity"/>
    <property type="evidence" value="ECO:0007669"/>
    <property type="project" value="InterPro"/>
</dbReference>
<accession>A0A1B0GA39</accession>
<dbReference type="STRING" id="37546.A0A1B0GA39"/>
<keyword evidence="1" id="KW-0813">Transport</keyword>
<evidence type="ECO:0000256" key="2">
    <source>
        <dbReference type="ARBA" id="ARBA00022741"/>
    </source>
</evidence>
<evidence type="ECO:0000256" key="4">
    <source>
        <dbReference type="ARBA" id="ARBA00023134"/>
    </source>
</evidence>
<evidence type="ECO:0000256" key="1">
    <source>
        <dbReference type="ARBA" id="ARBA00022448"/>
    </source>
</evidence>
<dbReference type="InterPro" id="IPR002041">
    <property type="entry name" value="Ran_GTPase"/>
</dbReference>
<dbReference type="GO" id="GO:0006606">
    <property type="term" value="P:protein import into nucleus"/>
    <property type="evidence" value="ECO:0007669"/>
    <property type="project" value="TreeGrafter"/>
</dbReference>
<evidence type="ECO:0000256" key="3">
    <source>
        <dbReference type="ARBA" id="ARBA00022927"/>
    </source>
</evidence>
<organism evidence="5 6">
    <name type="scientific">Glossina morsitans morsitans</name>
    <name type="common">Savannah tsetse fly</name>
    <dbReference type="NCBI Taxonomy" id="37546"/>
    <lineage>
        <taxon>Eukaryota</taxon>
        <taxon>Metazoa</taxon>
        <taxon>Ecdysozoa</taxon>
        <taxon>Arthropoda</taxon>
        <taxon>Hexapoda</taxon>
        <taxon>Insecta</taxon>
        <taxon>Pterygota</taxon>
        <taxon>Neoptera</taxon>
        <taxon>Endopterygota</taxon>
        <taxon>Diptera</taxon>
        <taxon>Brachycera</taxon>
        <taxon>Muscomorpha</taxon>
        <taxon>Hippoboscoidea</taxon>
        <taxon>Glossinidae</taxon>
        <taxon>Glossina</taxon>
    </lineage>
</organism>
<dbReference type="SUPFAM" id="SSF52540">
    <property type="entry name" value="P-loop containing nucleoside triphosphate hydrolases"/>
    <property type="match status" value="1"/>
</dbReference>
<dbReference type="InterPro" id="IPR027417">
    <property type="entry name" value="P-loop_NTPase"/>
</dbReference>
<keyword evidence="3" id="KW-0653">Protein transport</keyword>
<name>A0A1B0GA39_GLOMM</name>
<evidence type="ECO:0000313" key="6">
    <source>
        <dbReference type="Proteomes" id="UP000092444"/>
    </source>
</evidence>
<dbReference type="Gene3D" id="3.40.50.300">
    <property type="entry name" value="P-loop containing nucleotide triphosphate hydrolases"/>
    <property type="match status" value="1"/>
</dbReference>
<dbReference type="PANTHER" id="PTHR24071">
    <property type="entry name" value="RAN GTPASE"/>
    <property type="match status" value="1"/>
</dbReference>
<dbReference type="GO" id="GO:0005737">
    <property type="term" value="C:cytoplasm"/>
    <property type="evidence" value="ECO:0007669"/>
    <property type="project" value="TreeGrafter"/>
</dbReference>
<evidence type="ECO:0000313" key="5">
    <source>
        <dbReference type="EnsemblMetazoa" id="GMOY010176-PA"/>
    </source>
</evidence>
<keyword evidence="6" id="KW-1185">Reference proteome</keyword>
<dbReference type="AlphaFoldDB" id="A0A1B0GA39"/>
<reference evidence="5" key="1">
    <citation type="submission" date="2020-05" db="UniProtKB">
        <authorList>
            <consortium name="EnsemblMetazoa"/>
        </authorList>
    </citation>
    <scope>IDENTIFICATION</scope>
    <source>
        <strain evidence="5">Yale</strain>
    </source>
</reference>
<dbReference type="InterPro" id="IPR001806">
    <property type="entry name" value="Small_GTPase"/>
</dbReference>
<proteinExistence type="predicted"/>
<protein>
    <submittedName>
        <fullName evidence="5">Uncharacterized protein</fullName>
    </submittedName>
</protein>
<dbReference type="PRINTS" id="PR00627">
    <property type="entry name" value="GTPRANTC4"/>
</dbReference>
<dbReference type="GO" id="GO:0005525">
    <property type="term" value="F:GTP binding"/>
    <property type="evidence" value="ECO:0007669"/>
    <property type="project" value="UniProtKB-KW"/>
</dbReference>
<keyword evidence="2" id="KW-0547">Nucleotide-binding</keyword>
<dbReference type="PANTHER" id="PTHR24071:SF0">
    <property type="entry name" value="GTP-BINDING NUCLEAR PROTEIN RAN"/>
    <property type="match status" value="1"/>
</dbReference>
<dbReference type="Proteomes" id="UP000092444">
    <property type="component" value="Unassembled WGS sequence"/>
</dbReference>
<dbReference type="GO" id="GO:0005634">
    <property type="term" value="C:nucleus"/>
    <property type="evidence" value="ECO:0007669"/>
    <property type="project" value="TreeGrafter"/>
</dbReference>
<dbReference type="GO" id="GO:0000054">
    <property type="term" value="P:ribosomal subunit export from nucleus"/>
    <property type="evidence" value="ECO:0007669"/>
    <property type="project" value="TreeGrafter"/>
</dbReference>
<sequence length="63" mass="7323">MLPDRCVDSKCRDTAVEEELSGLRDGYYIQAECAIIMFDVTSHMTCINYPYWYADLRHRSNVG</sequence>
<dbReference type="VEuPathDB" id="VectorBase:GMOY010176"/>
<dbReference type="EMBL" id="CCAG010007615">
    <property type="status" value="NOT_ANNOTATED_CDS"/>
    <property type="molecule type" value="Genomic_DNA"/>
</dbReference>
<dbReference type="EnsemblMetazoa" id="GMOY010176-RA">
    <property type="protein sequence ID" value="GMOY010176-PA"/>
    <property type="gene ID" value="GMOY010176"/>
</dbReference>
<keyword evidence="4" id="KW-0342">GTP-binding</keyword>
<dbReference type="Pfam" id="PF00071">
    <property type="entry name" value="Ras"/>
    <property type="match status" value="1"/>
</dbReference>